<keyword evidence="2" id="KW-1185">Reference proteome</keyword>
<reference evidence="1" key="1">
    <citation type="submission" date="2023-06" db="EMBL/GenBank/DDBJ databases">
        <authorList>
            <consortium name="Lawrence Berkeley National Laboratory"/>
            <person name="Ahrendt S."/>
            <person name="Sahu N."/>
            <person name="Indic B."/>
            <person name="Wong-Bajracharya J."/>
            <person name="Merenyi Z."/>
            <person name="Ke H.-M."/>
            <person name="Monk M."/>
            <person name="Kocsube S."/>
            <person name="Drula E."/>
            <person name="Lipzen A."/>
            <person name="Balint B."/>
            <person name="Henrissat B."/>
            <person name="Andreopoulos B."/>
            <person name="Martin F.M."/>
            <person name="Harder C.B."/>
            <person name="Rigling D."/>
            <person name="Ford K.L."/>
            <person name="Foster G.D."/>
            <person name="Pangilinan J."/>
            <person name="Papanicolaou A."/>
            <person name="Barry K."/>
            <person name="LaButti K."/>
            <person name="Viragh M."/>
            <person name="Koriabine M."/>
            <person name="Yan M."/>
            <person name="Riley R."/>
            <person name="Champramary S."/>
            <person name="Plett K.L."/>
            <person name="Tsai I.J."/>
            <person name="Slot J."/>
            <person name="Sipos G."/>
            <person name="Plett J."/>
            <person name="Nagy L.G."/>
            <person name="Grigoriev I.V."/>
        </authorList>
    </citation>
    <scope>NUCLEOTIDE SEQUENCE</scope>
    <source>
        <strain evidence="1">FPL87.14</strain>
    </source>
</reference>
<comment type="caution">
    <text evidence="1">The sequence shown here is derived from an EMBL/GenBank/DDBJ whole genome shotgun (WGS) entry which is preliminary data.</text>
</comment>
<proteinExistence type="predicted"/>
<evidence type="ECO:0000313" key="1">
    <source>
        <dbReference type="EMBL" id="KAK0449310.1"/>
    </source>
</evidence>
<dbReference type="AlphaFoldDB" id="A0AA39JWW5"/>
<organism evidence="1 2">
    <name type="scientific">Armillaria borealis</name>
    <dbReference type="NCBI Taxonomy" id="47425"/>
    <lineage>
        <taxon>Eukaryota</taxon>
        <taxon>Fungi</taxon>
        <taxon>Dikarya</taxon>
        <taxon>Basidiomycota</taxon>
        <taxon>Agaricomycotina</taxon>
        <taxon>Agaricomycetes</taxon>
        <taxon>Agaricomycetidae</taxon>
        <taxon>Agaricales</taxon>
        <taxon>Marasmiineae</taxon>
        <taxon>Physalacriaceae</taxon>
        <taxon>Armillaria</taxon>
    </lineage>
</organism>
<evidence type="ECO:0000313" key="2">
    <source>
        <dbReference type="Proteomes" id="UP001175226"/>
    </source>
</evidence>
<accession>A0AA39JWW5</accession>
<name>A0AA39JWW5_9AGAR</name>
<protein>
    <submittedName>
        <fullName evidence="1">Uncharacterized protein</fullName>
    </submittedName>
</protein>
<dbReference type="Proteomes" id="UP001175226">
    <property type="component" value="Unassembled WGS sequence"/>
</dbReference>
<sequence length="248" mass="27980">MYRCNVVLGKYEPDSTMVSVAVNGALYRLQAGENRKAGPRLEMSRPYTRIERIQLNQLTTEDQYNLKYVWKDSAQVRAAKTDWESALADSCKPPKFGMCAGVASFIGLPARCVNTASIKRDPPQYSSLILRVLSRLALLLLQADPARRDFQRERRKEVDMMAYLTECQVQRVPWTCKTQEVEGEEPGVKNRIDIGAAKDEKTRLMICTPLEWDRIVGVVIRSGALAAVQGRNACKGRRKGRGRRSKDA</sequence>
<dbReference type="EMBL" id="JAUEPT010000008">
    <property type="protein sequence ID" value="KAK0449310.1"/>
    <property type="molecule type" value="Genomic_DNA"/>
</dbReference>
<gene>
    <name evidence="1" type="ORF">EV421DRAFT_1732587</name>
</gene>